<evidence type="ECO:0000313" key="1">
    <source>
        <dbReference type="EMBL" id="OAH61978.1"/>
    </source>
</evidence>
<dbReference type="EMBL" id="LQWY01000014">
    <property type="protein sequence ID" value="OAH61978.1"/>
    <property type="molecule type" value="Genomic_DNA"/>
</dbReference>
<organism evidence="1 2">
    <name type="scientific">Domibacillus aminovorans</name>
    <dbReference type="NCBI Taxonomy" id="29332"/>
    <lineage>
        <taxon>Bacteria</taxon>
        <taxon>Bacillati</taxon>
        <taxon>Bacillota</taxon>
        <taxon>Bacilli</taxon>
        <taxon>Bacillales</taxon>
        <taxon>Bacillaceae</taxon>
        <taxon>Domibacillus</taxon>
    </lineage>
</organism>
<accession>A0A177L8C8</accession>
<evidence type="ECO:0000313" key="2">
    <source>
        <dbReference type="Proteomes" id="UP000076935"/>
    </source>
</evidence>
<proteinExistence type="predicted"/>
<keyword evidence="2" id="KW-1185">Reference proteome</keyword>
<dbReference type="Proteomes" id="UP000076935">
    <property type="component" value="Unassembled WGS sequence"/>
</dbReference>
<reference evidence="1 2" key="1">
    <citation type="submission" date="2016-01" db="EMBL/GenBank/DDBJ databases">
        <title>Investigation of taxonomic status of Bacillus aminovorans.</title>
        <authorList>
            <person name="Verma A."/>
            <person name="Pal Y."/>
            <person name="Krishnamurthi S."/>
        </authorList>
    </citation>
    <scope>NUCLEOTIDE SEQUENCE [LARGE SCALE GENOMIC DNA]</scope>
    <source>
        <strain evidence="1 2">DSM 1314</strain>
    </source>
</reference>
<dbReference type="AlphaFoldDB" id="A0A177L8C8"/>
<sequence>MSDELTGYQIGKLKHAFGLDYSRKPYRNYYHCNAFNDEWEDMCAKGYANKQIRGRKEIIYFGTIKGLRLVFRKNVTERYFNEI</sequence>
<name>A0A177L8C8_9BACI</name>
<gene>
    <name evidence="1" type="ORF">AWH49_11195</name>
</gene>
<protein>
    <submittedName>
        <fullName evidence="1">Uncharacterized protein</fullName>
    </submittedName>
</protein>
<comment type="caution">
    <text evidence="1">The sequence shown here is derived from an EMBL/GenBank/DDBJ whole genome shotgun (WGS) entry which is preliminary data.</text>
</comment>
<dbReference type="RefSeq" id="WP_063965124.1">
    <property type="nucleotide sequence ID" value="NZ_JBCNAN010000021.1"/>
</dbReference>